<name>A0ACB8QCG7_9AGAM</name>
<evidence type="ECO:0000313" key="2">
    <source>
        <dbReference type="Proteomes" id="UP000814128"/>
    </source>
</evidence>
<proteinExistence type="predicted"/>
<dbReference type="Proteomes" id="UP000814128">
    <property type="component" value="Unassembled WGS sequence"/>
</dbReference>
<evidence type="ECO:0000313" key="1">
    <source>
        <dbReference type="EMBL" id="KAI0029311.1"/>
    </source>
</evidence>
<organism evidence="1 2">
    <name type="scientific">Vararia minispora EC-137</name>
    <dbReference type="NCBI Taxonomy" id="1314806"/>
    <lineage>
        <taxon>Eukaryota</taxon>
        <taxon>Fungi</taxon>
        <taxon>Dikarya</taxon>
        <taxon>Basidiomycota</taxon>
        <taxon>Agaricomycotina</taxon>
        <taxon>Agaricomycetes</taxon>
        <taxon>Russulales</taxon>
        <taxon>Lachnocladiaceae</taxon>
        <taxon>Vararia</taxon>
    </lineage>
</organism>
<feature type="non-terminal residue" evidence="1">
    <location>
        <position position="301"/>
    </location>
</feature>
<reference evidence="1" key="1">
    <citation type="submission" date="2021-02" db="EMBL/GenBank/DDBJ databases">
        <authorList>
            <consortium name="DOE Joint Genome Institute"/>
            <person name="Ahrendt S."/>
            <person name="Looney B.P."/>
            <person name="Miyauchi S."/>
            <person name="Morin E."/>
            <person name="Drula E."/>
            <person name="Courty P.E."/>
            <person name="Chicoki N."/>
            <person name="Fauchery L."/>
            <person name="Kohler A."/>
            <person name="Kuo A."/>
            <person name="Labutti K."/>
            <person name="Pangilinan J."/>
            <person name="Lipzen A."/>
            <person name="Riley R."/>
            <person name="Andreopoulos W."/>
            <person name="He G."/>
            <person name="Johnson J."/>
            <person name="Barry K.W."/>
            <person name="Grigoriev I.V."/>
            <person name="Nagy L."/>
            <person name="Hibbett D."/>
            <person name="Henrissat B."/>
            <person name="Matheny P.B."/>
            <person name="Labbe J."/>
            <person name="Martin F."/>
        </authorList>
    </citation>
    <scope>NUCLEOTIDE SEQUENCE</scope>
    <source>
        <strain evidence="1">EC-137</strain>
    </source>
</reference>
<protein>
    <submittedName>
        <fullName evidence="1">Methyltransferase-domain-containing protein</fullName>
    </submittedName>
</protein>
<keyword evidence="1" id="KW-0808">Transferase</keyword>
<reference evidence="1" key="2">
    <citation type="journal article" date="2022" name="New Phytol.">
        <title>Evolutionary transition to the ectomycorrhizal habit in the genomes of a hyperdiverse lineage of mushroom-forming fungi.</title>
        <authorList>
            <person name="Looney B."/>
            <person name="Miyauchi S."/>
            <person name="Morin E."/>
            <person name="Drula E."/>
            <person name="Courty P.E."/>
            <person name="Kohler A."/>
            <person name="Kuo A."/>
            <person name="LaButti K."/>
            <person name="Pangilinan J."/>
            <person name="Lipzen A."/>
            <person name="Riley R."/>
            <person name="Andreopoulos W."/>
            <person name="He G."/>
            <person name="Johnson J."/>
            <person name="Nolan M."/>
            <person name="Tritt A."/>
            <person name="Barry K.W."/>
            <person name="Grigoriev I.V."/>
            <person name="Nagy L.G."/>
            <person name="Hibbett D."/>
            <person name="Henrissat B."/>
            <person name="Matheny P.B."/>
            <person name="Labbe J."/>
            <person name="Martin F.M."/>
        </authorList>
    </citation>
    <scope>NUCLEOTIDE SEQUENCE</scope>
    <source>
        <strain evidence="1">EC-137</strain>
    </source>
</reference>
<accession>A0ACB8QCG7</accession>
<keyword evidence="2" id="KW-1185">Reference proteome</keyword>
<comment type="caution">
    <text evidence="1">The sequence shown here is derived from an EMBL/GenBank/DDBJ whole genome shotgun (WGS) entry which is preliminary data.</text>
</comment>
<dbReference type="EMBL" id="MU273684">
    <property type="protein sequence ID" value="KAI0029311.1"/>
    <property type="molecule type" value="Genomic_DNA"/>
</dbReference>
<gene>
    <name evidence="1" type="ORF">K488DRAFT_15141</name>
</gene>
<sequence>MDSNFPEYLEITPSEDYDAKHRDWTPAFNVAAQAIAIQKYGIAGRVWEAAYVLLRYLSELDSQSSELDPQNSEPFFTVLNGPITLLELGSGTGIVGIGLVKALALTEHKDYRVILTDLPDVCPLLQDNLRLYPSLLDAGVVSVAPLAWGRREHVSAIVQFLGGRPLTHIICSDLAPQVYFPELLAPLLRTLIDLTSIQPASQIIISYKVRSLVKETPFWGAFGLWFAFAPILSRASPEGTWTRVGVDAGVFVFRAYRLPESLGWTPPDDDDALLGGVGAGKTAERKTDETFELLLLMGLEE</sequence>
<keyword evidence="1" id="KW-0489">Methyltransferase</keyword>